<accession>A0A068RRG7</accession>
<evidence type="ECO:0000313" key="1">
    <source>
        <dbReference type="EMBL" id="CDH52315.1"/>
    </source>
</evidence>
<reference evidence="1" key="1">
    <citation type="submission" date="2013-08" db="EMBL/GenBank/DDBJ databases">
        <title>Gene expansion shapes genome architecture in the human pathogen Lichtheimia corymbifera: an evolutionary genomics analysis in the ancient terrestrial Mucorales (Mucoromycotina).</title>
        <authorList>
            <person name="Schwartze V.U."/>
            <person name="Winter S."/>
            <person name="Shelest E."/>
            <person name="Marcet-Houben M."/>
            <person name="Horn F."/>
            <person name="Wehner S."/>
            <person name="Hoffmann K."/>
            <person name="Riege K."/>
            <person name="Sammeth M."/>
            <person name="Nowrousian M."/>
            <person name="Valiante V."/>
            <person name="Linde J."/>
            <person name="Jacobsen I.D."/>
            <person name="Marz M."/>
            <person name="Brakhage A.A."/>
            <person name="Gabaldon T."/>
            <person name="Bocker S."/>
            <person name="Voigt K."/>
        </authorList>
    </citation>
    <scope>NUCLEOTIDE SEQUENCE [LARGE SCALE GENOMIC DNA]</scope>
    <source>
        <strain evidence="1">FSU 9682</strain>
    </source>
</reference>
<dbReference type="EMBL" id="CBTN010000012">
    <property type="protein sequence ID" value="CDH52315.1"/>
    <property type="molecule type" value="Genomic_DNA"/>
</dbReference>
<gene>
    <name evidence="1" type="ORF">LCOR_03802.1</name>
</gene>
<comment type="caution">
    <text evidence="1">The sequence shown here is derived from an EMBL/GenBank/DDBJ whole genome shotgun (WGS) entry which is preliminary data.</text>
</comment>
<evidence type="ECO:0000313" key="2">
    <source>
        <dbReference type="Proteomes" id="UP000027586"/>
    </source>
</evidence>
<sequence>MVSTRNHLGAVVFFLLTPPPMSKVQAMVFVMGVATVFKVKERFLMHKEGKKVWNWKQVVTHVDVAQSAAASPTSTSCVSFP</sequence>
<dbReference type="AlphaFoldDB" id="A0A068RRG7"/>
<dbReference type="Proteomes" id="UP000027586">
    <property type="component" value="Unassembled WGS sequence"/>
</dbReference>
<keyword evidence="2" id="KW-1185">Reference proteome</keyword>
<protein>
    <submittedName>
        <fullName evidence="1">Uncharacterized protein</fullName>
    </submittedName>
</protein>
<name>A0A068RRG7_9FUNG</name>
<organism evidence="1 2">
    <name type="scientific">Lichtheimia corymbifera JMRC:FSU:9682</name>
    <dbReference type="NCBI Taxonomy" id="1263082"/>
    <lineage>
        <taxon>Eukaryota</taxon>
        <taxon>Fungi</taxon>
        <taxon>Fungi incertae sedis</taxon>
        <taxon>Mucoromycota</taxon>
        <taxon>Mucoromycotina</taxon>
        <taxon>Mucoromycetes</taxon>
        <taxon>Mucorales</taxon>
        <taxon>Lichtheimiaceae</taxon>
        <taxon>Lichtheimia</taxon>
    </lineage>
</organism>
<proteinExistence type="predicted"/>
<dbReference type="VEuPathDB" id="FungiDB:LCOR_03802.1"/>